<dbReference type="PROSITE" id="PS51668">
    <property type="entry name" value="TSAA_2"/>
    <property type="match status" value="1"/>
</dbReference>
<dbReference type="InterPro" id="IPR023368">
    <property type="entry name" value="UPF0066_cons_site"/>
</dbReference>
<feature type="domain" description="TsaA-like" evidence="3">
    <location>
        <begin position="6"/>
        <end position="137"/>
    </location>
</feature>
<evidence type="ECO:0000313" key="4">
    <source>
        <dbReference type="EMBL" id="RIH66253.1"/>
    </source>
</evidence>
<keyword evidence="5" id="KW-1185">Reference proteome</keyword>
<evidence type="ECO:0000256" key="2">
    <source>
        <dbReference type="ARBA" id="ARBA00033753"/>
    </source>
</evidence>
<evidence type="ECO:0000313" key="5">
    <source>
        <dbReference type="Proteomes" id="UP000266441"/>
    </source>
</evidence>
<dbReference type="NCBIfam" id="TIGR00104">
    <property type="entry name" value="tRNA_TsaA"/>
    <property type="match status" value="1"/>
</dbReference>
<keyword evidence="1" id="KW-0949">S-adenosyl-L-methionine</keyword>
<dbReference type="PANTHER" id="PTHR12818:SF0">
    <property type="entry name" value="TRNA (ADENINE(37)-N6)-METHYLTRANSFERASE"/>
    <property type="match status" value="1"/>
</dbReference>
<dbReference type="AlphaFoldDB" id="A0A399D4B2"/>
<keyword evidence="4" id="KW-0808">Transferase</keyword>
<gene>
    <name evidence="4" type="primary">tsaA</name>
    <name evidence="4" type="ORF">D1164_04905</name>
</gene>
<dbReference type="GO" id="GO:0032259">
    <property type="term" value="P:methylation"/>
    <property type="evidence" value="ECO:0007669"/>
    <property type="project" value="UniProtKB-KW"/>
</dbReference>
<dbReference type="SUPFAM" id="SSF118196">
    <property type="entry name" value="YaeB-like"/>
    <property type="match status" value="1"/>
</dbReference>
<dbReference type="InterPro" id="IPR036413">
    <property type="entry name" value="YaeB-like_sf"/>
</dbReference>
<keyword evidence="4" id="KW-0489">Methyltransferase</keyword>
<dbReference type="Proteomes" id="UP000266441">
    <property type="component" value="Unassembled WGS sequence"/>
</dbReference>
<dbReference type="EMBL" id="QWET01000003">
    <property type="protein sequence ID" value="RIH66253.1"/>
    <property type="molecule type" value="Genomic_DNA"/>
</dbReference>
<proteinExistence type="inferred from homology"/>
<dbReference type="GO" id="GO:0008168">
    <property type="term" value="F:methyltransferase activity"/>
    <property type="evidence" value="ECO:0007669"/>
    <property type="project" value="UniProtKB-KW"/>
</dbReference>
<evidence type="ECO:0000256" key="1">
    <source>
        <dbReference type="ARBA" id="ARBA00022691"/>
    </source>
</evidence>
<protein>
    <submittedName>
        <fullName evidence="4">tRNA (N6-threonylcarbamoyladenosine(37)-N6)-methyltransferase TrmO</fullName>
    </submittedName>
</protein>
<name>A0A399D4B2_9BACT</name>
<dbReference type="PANTHER" id="PTHR12818">
    <property type="entry name" value="TRNA (ADENINE(37)-N6)-METHYLTRANSFERASE"/>
    <property type="match status" value="1"/>
</dbReference>
<dbReference type="OrthoDB" id="9804309at2"/>
<comment type="similarity">
    <text evidence="2">Belongs to the tRNA methyltransferase O family.</text>
</comment>
<reference evidence="4 5" key="1">
    <citation type="journal article" date="2015" name="Int. J. Syst. Evol. Microbiol.">
        <title>Mariniphaga sediminis sp. nov., isolated from coastal sediment.</title>
        <authorList>
            <person name="Wang F.Q."/>
            <person name="Shen Q.Y."/>
            <person name="Chen G.J."/>
            <person name="Du Z.J."/>
        </authorList>
    </citation>
    <scope>NUCLEOTIDE SEQUENCE [LARGE SCALE GENOMIC DNA]</scope>
    <source>
        <strain evidence="4 5">SY21</strain>
    </source>
</reference>
<dbReference type="Pfam" id="PF01980">
    <property type="entry name" value="TrmO_N"/>
    <property type="match status" value="1"/>
</dbReference>
<dbReference type="InterPro" id="IPR040372">
    <property type="entry name" value="YaeB-like"/>
</dbReference>
<organism evidence="4 5">
    <name type="scientific">Mariniphaga sediminis</name>
    <dbReference type="NCBI Taxonomy" id="1628158"/>
    <lineage>
        <taxon>Bacteria</taxon>
        <taxon>Pseudomonadati</taxon>
        <taxon>Bacteroidota</taxon>
        <taxon>Bacteroidia</taxon>
        <taxon>Marinilabiliales</taxon>
        <taxon>Prolixibacteraceae</taxon>
        <taxon>Mariniphaga</taxon>
    </lineage>
</organism>
<sequence>MKDITFHPVGVIHSSFKKTERMPIQPAAAAGSKGRIEIFREYADGLKDIEGFSHIILLYHFHQAAGFRLEVKPFLDEKYHGVFATRAPQRPNPIGLSIVKLVGRTDNILEIENVDILDGTPLLDIKPFVPEFDAIGEISIGWLANSKHKIIHSVSDGRFNSNFKTEDDDKPEI</sequence>
<dbReference type="RefSeq" id="WP_119348840.1">
    <property type="nucleotide sequence ID" value="NZ_QWET01000003.1"/>
</dbReference>
<accession>A0A399D4B2</accession>
<dbReference type="InterPro" id="IPR023370">
    <property type="entry name" value="TrmO-like_N"/>
</dbReference>
<comment type="caution">
    <text evidence="4">The sequence shown here is derived from an EMBL/GenBank/DDBJ whole genome shotgun (WGS) entry which is preliminary data.</text>
</comment>
<evidence type="ECO:0000259" key="3">
    <source>
        <dbReference type="PROSITE" id="PS51668"/>
    </source>
</evidence>
<dbReference type="InterPro" id="IPR036414">
    <property type="entry name" value="YaeB_N_sf"/>
</dbReference>
<dbReference type="CDD" id="cd09281">
    <property type="entry name" value="UPF0066"/>
    <property type="match status" value="1"/>
</dbReference>
<dbReference type="PROSITE" id="PS01318">
    <property type="entry name" value="TSAA_1"/>
    <property type="match status" value="1"/>
</dbReference>
<dbReference type="Gene3D" id="2.40.30.70">
    <property type="entry name" value="YaeB-like"/>
    <property type="match status" value="1"/>
</dbReference>